<keyword evidence="20" id="KW-1185">Reference proteome</keyword>
<dbReference type="InterPro" id="IPR000306">
    <property type="entry name" value="Znf_FYVE"/>
</dbReference>
<comment type="caution">
    <text evidence="19">The sequence shown here is derived from an EMBL/GenBank/DDBJ whole genome shotgun (WGS) entry which is preliminary data.</text>
</comment>
<dbReference type="InterPro" id="IPR027484">
    <property type="entry name" value="PInositol-4-P-5-kinase_N"/>
</dbReference>
<dbReference type="GO" id="GO:0016192">
    <property type="term" value="P:vesicle-mediated transport"/>
    <property type="evidence" value="ECO:0007669"/>
    <property type="project" value="UniProtKB-ARBA"/>
</dbReference>
<evidence type="ECO:0000256" key="10">
    <source>
        <dbReference type="ARBA" id="ARBA00022833"/>
    </source>
</evidence>
<dbReference type="InterPro" id="IPR011011">
    <property type="entry name" value="Znf_FYVE_PHD"/>
</dbReference>
<comment type="catalytic activity">
    <reaction evidence="13">
        <text>a 1,2-diacyl-sn-glycero-3-phospho-(1D-myo-inositol-3-phosphate) + ATP = a 1,2-diacyl-sn-glycero-3-phospho-(1D-myo-inositol-3,5-bisphosphate) + ADP + H(+)</text>
        <dbReference type="Rhea" id="RHEA:13609"/>
        <dbReference type="ChEBI" id="CHEBI:15378"/>
        <dbReference type="ChEBI" id="CHEBI:30616"/>
        <dbReference type="ChEBI" id="CHEBI:57923"/>
        <dbReference type="ChEBI" id="CHEBI:58088"/>
        <dbReference type="ChEBI" id="CHEBI:456216"/>
        <dbReference type="EC" id="2.7.1.150"/>
    </reaction>
    <physiologicalReaction direction="left-to-right" evidence="13">
        <dbReference type="Rhea" id="RHEA:13610"/>
    </physiologicalReaction>
</comment>
<dbReference type="GO" id="GO:0008270">
    <property type="term" value="F:zinc ion binding"/>
    <property type="evidence" value="ECO:0007669"/>
    <property type="project" value="UniProtKB-KW"/>
</dbReference>
<dbReference type="CDD" id="cd17300">
    <property type="entry name" value="PIPKc_PIKfyve"/>
    <property type="match status" value="1"/>
</dbReference>
<proteinExistence type="predicted"/>
<dbReference type="GO" id="GO:0005524">
    <property type="term" value="F:ATP binding"/>
    <property type="evidence" value="ECO:0007669"/>
    <property type="project" value="UniProtKB-UniRule"/>
</dbReference>
<dbReference type="FunFam" id="3.30.810.10:FF:000001">
    <property type="entry name" value="1-phosphatidylinositol 3-phosphate 5-kinase FAB1"/>
    <property type="match status" value="1"/>
</dbReference>
<dbReference type="SMART" id="SM00330">
    <property type="entry name" value="PIPKc"/>
    <property type="match status" value="1"/>
</dbReference>
<dbReference type="PANTHER" id="PTHR45748:SF7">
    <property type="entry name" value="1-PHOSPHATIDYLINOSITOL 3-PHOSPHATE 5-KINASE-RELATED"/>
    <property type="match status" value="1"/>
</dbReference>
<protein>
    <recommendedName>
        <fullName evidence="2">1-phosphatidylinositol-3-phosphate 5-kinase</fullName>
        <ecNumber evidence="2">2.7.1.150</ecNumber>
    </recommendedName>
</protein>
<evidence type="ECO:0000256" key="15">
    <source>
        <dbReference type="PROSITE-ProRule" id="PRU00781"/>
    </source>
</evidence>
<reference evidence="19" key="1">
    <citation type="submission" date="2023-07" db="EMBL/GenBank/DDBJ databases">
        <authorList>
            <consortium name="CYATHOMIX"/>
        </authorList>
    </citation>
    <scope>NUCLEOTIDE SEQUENCE</scope>
    <source>
        <strain evidence="19">N/A</strain>
    </source>
</reference>
<keyword evidence="10" id="KW-0862">Zinc</keyword>
<keyword evidence="3" id="KW-0597">Phosphoprotein</keyword>
<evidence type="ECO:0000256" key="7">
    <source>
        <dbReference type="ARBA" id="ARBA00022753"/>
    </source>
</evidence>
<name>A0AA36GN36_CYLNA</name>
<keyword evidence="4 15" id="KW-0808">Transferase</keyword>
<evidence type="ECO:0000256" key="16">
    <source>
        <dbReference type="SAM" id="MobiDB-lite"/>
    </source>
</evidence>
<dbReference type="Pfam" id="PF01504">
    <property type="entry name" value="PIP5K"/>
    <property type="match status" value="1"/>
</dbReference>
<dbReference type="Proteomes" id="UP001176961">
    <property type="component" value="Unassembled WGS sequence"/>
</dbReference>
<evidence type="ECO:0000313" key="19">
    <source>
        <dbReference type="EMBL" id="CAJ0595065.1"/>
    </source>
</evidence>
<dbReference type="GO" id="GO:0052810">
    <property type="term" value="F:1-phosphatidylinositol-5-kinase activity"/>
    <property type="evidence" value="ECO:0007669"/>
    <property type="project" value="UniProtKB-ARBA"/>
</dbReference>
<dbReference type="CDD" id="cd15725">
    <property type="entry name" value="FYVE_PIKfyve_Fab1"/>
    <property type="match status" value="1"/>
</dbReference>
<dbReference type="Pfam" id="PF01363">
    <property type="entry name" value="FYVE"/>
    <property type="match status" value="1"/>
</dbReference>
<dbReference type="InterPro" id="IPR044769">
    <property type="entry name" value="PIKfyve_PIPKc"/>
</dbReference>
<feature type="region of interest" description="Disordered" evidence="16">
    <location>
        <begin position="69"/>
        <end position="126"/>
    </location>
</feature>
<dbReference type="SMART" id="SM00064">
    <property type="entry name" value="FYVE"/>
    <property type="match status" value="1"/>
</dbReference>
<feature type="compositionally biased region" description="Low complexity" evidence="16">
    <location>
        <begin position="245"/>
        <end position="257"/>
    </location>
</feature>
<dbReference type="Gene3D" id="3.30.800.10">
    <property type="entry name" value="Phosphatidylinositol Phosphate Kinase II Beta"/>
    <property type="match status" value="1"/>
</dbReference>
<evidence type="ECO:0000256" key="6">
    <source>
        <dbReference type="ARBA" id="ARBA00022741"/>
    </source>
</evidence>
<dbReference type="Pfam" id="PF00118">
    <property type="entry name" value="Cpn60_TCP1"/>
    <property type="match status" value="1"/>
</dbReference>
<dbReference type="GO" id="GO:0046854">
    <property type="term" value="P:phosphatidylinositol phosphate biosynthetic process"/>
    <property type="evidence" value="ECO:0007669"/>
    <property type="project" value="TreeGrafter"/>
</dbReference>
<evidence type="ECO:0000256" key="8">
    <source>
        <dbReference type="ARBA" id="ARBA00022771"/>
    </source>
</evidence>
<dbReference type="PROSITE" id="PS51455">
    <property type="entry name" value="PIPK"/>
    <property type="match status" value="1"/>
</dbReference>
<accession>A0AA36GN36</accession>
<dbReference type="PANTHER" id="PTHR45748">
    <property type="entry name" value="1-PHOSPHATIDYLINOSITOL 3-PHOSPHATE 5-KINASE-RELATED"/>
    <property type="match status" value="1"/>
</dbReference>
<evidence type="ECO:0000256" key="9">
    <source>
        <dbReference type="ARBA" id="ARBA00022777"/>
    </source>
</evidence>
<evidence type="ECO:0000256" key="14">
    <source>
        <dbReference type="PROSITE-ProRule" id="PRU00091"/>
    </source>
</evidence>
<dbReference type="PROSITE" id="PS50178">
    <property type="entry name" value="ZF_FYVE"/>
    <property type="match status" value="1"/>
</dbReference>
<feature type="compositionally biased region" description="Low complexity" evidence="16">
    <location>
        <begin position="78"/>
        <end position="89"/>
    </location>
</feature>
<evidence type="ECO:0000256" key="2">
    <source>
        <dbReference type="ARBA" id="ARBA00012009"/>
    </source>
</evidence>
<dbReference type="EMBL" id="CATQJL010000112">
    <property type="protein sequence ID" value="CAJ0595065.1"/>
    <property type="molecule type" value="Genomic_DNA"/>
</dbReference>
<dbReference type="SUPFAM" id="SSF52029">
    <property type="entry name" value="GroEL apical domain-like"/>
    <property type="match status" value="1"/>
</dbReference>
<comment type="subcellular location">
    <subcellularLocation>
        <location evidence="1">Endosome membrane</location>
    </subcellularLocation>
</comment>
<dbReference type="EC" id="2.7.1.150" evidence="2"/>
<dbReference type="FunFam" id="3.30.40.10:FF:000057">
    <property type="entry name" value="1-phosphatidylinositol 3-phosphate 5-kinase isoform X1"/>
    <property type="match status" value="1"/>
</dbReference>
<evidence type="ECO:0000313" key="20">
    <source>
        <dbReference type="Proteomes" id="UP001176961"/>
    </source>
</evidence>
<dbReference type="InterPro" id="IPR017455">
    <property type="entry name" value="Znf_FYVE-rel"/>
</dbReference>
<evidence type="ECO:0000256" key="5">
    <source>
        <dbReference type="ARBA" id="ARBA00022723"/>
    </source>
</evidence>
<gene>
    <name evidence="19" type="ORF">CYNAS_LOCUS7048</name>
</gene>
<dbReference type="SUPFAM" id="SSF56104">
    <property type="entry name" value="SAICAR synthase-like"/>
    <property type="match status" value="1"/>
</dbReference>
<organism evidence="19 20">
    <name type="scientific">Cylicocyclus nassatus</name>
    <name type="common">Nematode worm</name>
    <dbReference type="NCBI Taxonomy" id="53992"/>
    <lineage>
        <taxon>Eukaryota</taxon>
        <taxon>Metazoa</taxon>
        <taxon>Ecdysozoa</taxon>
        <taxon>Nematoda</taxon>
        <taxon>Chromadorea</taxon>
        <taxon>Rhabditida</taxon>
        <taxon>Rhabditina</taxon>
        <taxon>Rhabditomorpha</taxon>
        <taxon>Strongyloidea</taxon>
        <taxon>Strongylidae</taxon>
        <taxon>Cylicocyclus</taxon>
    </lineage>
</organism>
<feature type="domain" description="FYVE-type" evidence="17">
    <location>
        <begin position="162"/>
        <end position="222"/>
    </location>
</feature>
<keyword evidence="12" id="KW-0472">Membrane</keyword>
<dbReference type="Gene3D" id="3.30.810.10">
    <property type="entry name" value="2-Layer Sandwich"/>
    <property type="match status" value="1"/>
</dbReference>
<keyword evidence="6 15" id="KW-0547">Nucleotide-binding</keyword>
<keyword evidence="9 15" id="KW-0418">Kinase</keyword>
<keyword evidence="7" id="KW-0967">Endosome</keyword>
<evidence type="ECO:0000259" key="18">
    <source>
        <dbReference type="PROSITE" id="PS51455"/>
    </source>
</evidence>
<dbReference type="FunFam" id="3.50.7.10:FF:000007">
    <property type="entry name" value="1-phosphatidylinositol 3-phosphate 5-kinase isoform X1"/>
    <property type="match status" value="1"/>
</dbReference>
<dbReference type="InterPro" id="IPR027409">
    <property type="entry name" value="GroEL-like_apical_dom_sf"/>
</dbReference>
<evidence type="ECO:0000259" key="17">
    <source>
        <dbReference type="PROSITE" id="PS50178"/>
    </source>
</evidence>
<evidence type="ECO:0000256" key="3">
    <source>
        <dbReference type="ARBA" id="ARBA00022553"/>
    </source>
</evidence>
<evidence type="ECO:0000256" key="1">
    <source>
        <dbReference type="ARBA" id="ARBA00004608"/>
    </source>
</evidence>
<feature type="region of interest" description="Disordered" evidence="16">
    <location>
        <begin position="235"/>
        <end position="350"/>
    </location>
</feature>
<dbReference type="InterPro" id="IPR002423">
    <property type="entry name" value="Cpn60/GroEL/TCP-1"/>
</dbReference>
<dbReference type="InterPro" id="IPR027483">
    <property type="entry name" value="PInositol-4-P-4/5-kinase_C_sf"/>
</dbReference>
<feature type="compositionally biased region" description="Basic and acidic residues" evidence="16">
    <location>
        <begin position="309"/>
        <end position="326"/>
    </location>
</feature>
<sequence>MSQAGNATNISTDKGELTFFDRLVDETAEENLASSSGVLSSIFGRFWRTPGTAESNSTGSATFYLDEATTQDEEEKASNGLSSNNPLSSGDDKTNNSAPIKATTNEQYDGGRTSPGAISFNSQDSERLPRKFSDKLTYMFKGNKPGLRDYNRSNFRQYWMPDSTGKECYQCEERFSTFRRRHHCRLCGQIFCAKCCNIHVPGSPLGYIGDLRLCHYCAKMMAQYLPEEECVETEDADGCPLSDEQPSQSNSSPGNSGRPVSTVSSGPMMWSRPSDIGSTNRADRDNSFAPPSVSTKPPPSLLCANELYLQHEQRSSSKEDITKGLKDEDESGPDWFRNMDPDTGLSSSDHRLSDKDIQAMKNHFDPLPIAIEGIKTDQPDEKKQLSVRSSLPISPTKSQYDEDIDRAFDARVEHMLTYLCSRERLRDLRWKAIILNLAKEIAYTVKVDVAKRKDQMNVLNYVHVKKLYVEDDEPKAELIWGVVCSKSVLHESMAEPLRDASVMIVAGSIEYERVPGRLSTLEPILCQEGEFLAKQVGRIMSRRPSVLLVEGNVSRLASNLLRDEGVRVVVNVSARVLHRVARSTGADILPSSDAQLIQQNIGFCPYFTQRSVELKDGHTKLLIILDECPPDRGCSVLIKGSNARELKAVKRILLFLTSLLYSSRLERVFLNMFNVRLAYQISNCEICEARREIIDHDGEKSDFEVALANPVLSASPFIDHEPPYLKSVKGKNCSLLPYFNVPVYQFFNDEDFDARLNDEDNDTQQFLDHQSAVPVPDDPRHYYSKNGARDANDKDDLAAFRALGGKVLRKRLQMRKPKEPAPTVSKERQHTRRHDMLDPYVHQRIAVLFGSFSPKSPNAPYFCVRPWVVNMEFYGPHDMTLGEFLTKYCFNKAYECPSANCEVQMLDHSRKLVYGRVCVEVTTQMVVSGSEESTIGAASPGQIYSWNYCNSCKTSSSVIPMSASVWHLSFGKFLDYIAYSAFSKGADNPVSKQPCSHCFFHEHTHFYSLGNYVASFKVTPVRPYSVEFSPVQCRIVPNQYTKQALLDGVTRMAALADDIIRTAEDRLGLFTKHEHYSQYAGTFHTVLRQVVDKCTALVGEKRKYADELKTVDRNIIASNDIYAVKANEALMYIREAIYQLITTWNDQSTVLAATVRAVKKTVEDGNTVSETTDIGLEKIDDPFPSYLHLGLKLQPRAGVVVRDIMDSRGNYKPDIGSIIAYALSAADYEENLRKQREVAKGEQPPLNLNSTSAATDEQALAAEHIEVEFQDSQASYYVKAYYAARFRLLRKLLFVEGEEAFIRSLSQSTFWTPQGGKSGSFFYRTQDDRFVVKQMSRFEIQSFVEFAPHYFDYVKTAVVENKLTTLCKVYGVFRVGYKSKTTQLKVDILVMEYLFYKHNVNQVWDLKGSLRNRMAATAKSTSDLVLLDENLMKDLWNKQLYIYPHAKAALNQAISNDSHFLSSQHVMDYSLLVGVDETNGELILGIVDYMRTYTLDKKLESWVKIVAIPGAHLPTILSPELYCTRFSEAMDTYFPVVPDQWTGLGSAVSY</sequence>
<dbReference type="SUPFAM" id="SSF57903">
    <property type="entry name" value="FYVE/PHD zinc finger"/>
    <property type="match status" value="1"/>
</dbReference>
<keyword evidence="8 14" id="KW-0863">Zinc-finger</keyword>
<dbReference type="Gene3D" id="3.50.7.10">
    <property type="entry name" value="GroEL"/>
    <property type="match status" value="1"/>
</dbReference>
<keyword evidence="5" id="KW-0479">Metal-binding</keyword>
<evidence type="ECO:0000256" key="13">
    <source>
        <dbReference type="ARBA" id="ARBA00052820"/>
    </source>
</evidence>
<dbReference type="InterPro" id="IPR002498">
    <property type="entry name" value="PInositol-4-P-4/5-kinase_core"/>
</dbReference>
<feature type="compositionally biased region" description="Polar residues" evidence="16">
    <location>
        <begin position="95"/>
        <end position="107"/>
    </location>
</feature>
<dbReference type="GO" id="GO:0000285">
    <property type="term" value="F:1-phosphatidylinositol-3-phosphate 5-kinase activity"/>
    <property type="evidence" value="ECO:0007669"/>
    <property type="project" value="UniProtKB-EC"/>
</dbReference>
<keyword evidence="11 15" id="KW-0067">ATP-binding</keyword>
<dbReference type="InterPro" id="IPR013083">
    <property type="entry name" value="Znf_RING/FYVE/PHD"/>
</dbReference>
<dbReference type="Gene3D" id="3.30.40.10">
    <property type="entry name" value="Zinc/RING finger domain, C3HC4 (zinc finger)"/>
    <property type="match status" value="1"/>
</dbReference>
<evidence type="ECO:0000256" key="4">
    <source>
        <dbReference type="ARBA" id="ARBA00022679"/>
    </source>
</evidence>
<feature type="domain" description="PIPK" evidence="18">
    <location>
        <begin position="1207"/>
        <end position="1534"/>
    </location>
</feature>
<evidence type="ECO:0000256" key="11">
    <source>
        <dbReference type="ARBA" id="ARBA00022840"/>
    </source>
</evidence>
<dbReference type="GO" id="GO:0010008">
    <property type="term" value="C:endosome membrane"/>
    <property type="evidence" value="ECO:0007669"/>
    <property type="project" value="UniProtKB-SubCell"/>
</dbReference>
<evidence type="ECO:0000256" key="12">
    <source>
        <dbReference type="ARBA" id="ARBA00023136"/>
    </source>
</evidence>